<dbReference type="InterPro" id="IPR002156">
    <property type="entry name" value="RNaseH_domain"/>
</dbReference>
<dbReference type="Gene3D" id="3.30.70.270">
    <property type="match status" value="1"/>
</dbReference>
<evidence type="ECO:0000256" key="1">
    <source>
        <dbReference type="SAM" id="MobiDB-lite"/>
    </source>
</evidence>
<dbReference type="InterPro" id="IPR036397">
    <property type="entry name" value="RNaseH_sf"/>
</dbReference>
<dbReference type="InterPro" id="IPR012337">
    <property type="entry name" value="RNaseH-like_sf"/>
</dbReference>
<dbReference type="PANTHER" id="PTHR48475:SF1">
    <property type="entry name" value="RNASE H TYPE-1 DOMAIN-CONTAINING PROTEIN"/>
    <property type="match status" value="1"/>
</dbReference>
<dbReference type="GO" id="GO:0003676">
    <property type="term" value="F:nucleic acid binding"/>
    <property type="evidence" value="ECO:0007669"/>
    <property type="project" value="InterPro"/>
</dbReference>
<name>A5BTQ4_VITVI</name>
<dbReference type="InterPro" id="IPR043128">
    <property type="entry name" value="Rev_trsase/Diguanyl_cyclase"/>
</dbReference>
<feature type="domain" description="RNase H type-1" evidence="2">
    <location>
        <begin position="985"/>
        <end position="1057"/>
    </location>
</feature>
<dbReference type="EMBL" id="AM470785">
    <property type="protein sequence ID" value="CAN81459.1"/>
    <property type="molecule type" value="Genomic_DNA"/>
</dbReference>
<evidence type="ECO:0000313" key="4">
    <source>
        <dbReference type="EMBL" id="CAN81459.1"/>
    </source>
</evidence>
<evidence type="ECO:0000259" key="2">
    <source>
        <dbReference type="Pfam" id="PF13456"/>
    </source>
</evidence>
<dbReference type="PANTHER" id="PTHR48475">
    <property type="entry name" value="RIBONUCLEASE H"/>
    <property type="match status" value="1"/>
</dbReference>
<evidence type="ECO:0000259" key="3">
    <source>
        <dbReference type="Pfam" id="PF17919"/>
    </source>
</evidence>
<dbReference type="Gene3D" id="3.30.420.10">
    <property type="entry name" value="Ribonuclease H-like superfamily/Ribonuclease H"/>
    <property type="match status" value="3"/>
</dbReference>
<dbReference type="InterPro" id="IPR043502">
    <property type="entry name" value="DNA/RNA_pol_sf"/>
</dbReference>
<gene>
    <name evidence="4" type="ORF">VITISV_025300</name>
</gene>
<accession>A5BTQ4</accession>
<evidence type="ECO:0008006" key="5">
    <source>
        <dbReference type="Google" id="ProtNLM"/>
    </source>
</evidence>
<dbReference type="CDD" id="cd09279">
    <property type="entry name" value="RNase_HI_like"/>
    <property type="match status" value="1"/>
</dbReference>
<feature type="compositionally biased region" description="Low complexity" evidence="1">
    <location>
        <begin position="639"/>
        <end position="651"/>
    </location>
</feature>
<dbReference type="AlphaFoldDB" id="A5BTQ4"/>
<reference evidence="4" key="1">
    <citation type="journal article" date="2007" name="PLoS ONE">
        <title>The first genome sequence of an elite grapevine cultivar (Pinot noir Vitis vinifera L.): coping with a highly heterozygous genome.</title>
        <authorList>
            <person name="Velasco R."/>
            <person name="Zharkikh A."/>
            <person name="Troggio M."/>
            <person name="Cartwright D.A."/>
            <person name="Cestaro A."/>
            <person name="Pruss D."/>
            <person name="Pindo M."/>
            <person name="FitzGerald L.M."/>
            <person name="Vezzulli S."/>
            <person name="Reid J."/>
            <person name="Malacarne G."/>
            <person name="Iliev D."/>
            <person name="Coppola G."/>
            <person name="Wardell B."/>
            <person name="Micheletti D."/>
            <person name="Macalma T."/>
            <person name="Facci M."/>
            <person name="Mitchell J.T."/>
            <person name="Perazzolli M."/>
            <person name="Eldredge G."/>
            <person name="Gatto P."/>
            <person name="Oyzerski R."/>
            <person name="Moretto M."/>
            <person name="Gutin N."/>
            <person name="Stefanini M."/>
            <person name="Chen Y."/>
            <person name="Segala C."/>
            <person name="Davenport C."/>
            <person name="Dematte L."/>
            <person name="Mraz A."/>
            <person name="Battilana J."/>
            <person name="Stormo K."/>
            <person name="Costa F."/>
            <person name="Tao Q."/>
            <person name="Si-Ammour A."/>
            <person name="Harkins T."/>
            <person name="Lackey A."/>
            <person name="Perbost C."/>
            <person name="Taillon B."/>
            <person name="Stella A."/>
            <person name="Solovyev V."/>
            <person name="Fawcett J.A."/>
            <person name="Sterck L."/>
            <person name="Vandepoele K."/>
            <person name="Grando S.M."/>
            <person name="Toppo S."/>
            <person name="Moser C."/>
            <person name="Lanchbury J."/>
            <person name="Bogden R."/>
            <person name="Skolnick M."/>
            <person name="Sgaramella V."/>
            <person name="Bhatnagar S.K."/>
            <person name="Fontana P."/>
            <person name="Gutin A."/>
            <person name="Van de Peer Y."/>
            <person name="Salamini F."/>
            <person name="Viola R."/>
        </authorList>
    </citation>
    <scope>NUCLEOTIDE SEQUENCE</scope>
</reference>
<organism evidence="4">
    <name type="scientific">Vitis vinifera</name>
    <name type="common">Grape</name>
    <dbReference type="NCBI Taxonomy" id="29760"/>
    <lineage>
        <taxon>Eukaryota</taxon>
        <taxon>Viridiplantae</taxon>
        <taxon>Streptophyta</taxon>
        <taxon>Embryophyta</taxon>
        <taxon>Tracheophyta</taxon>
        <taxon>Spermatophyta</taxon>
        <taxon>Magnoliopsida</taxon>
        <taxon>eudicotyledons</taxon>
        <taxon>Gunneridae</taxon>
        <taxon>Pentapetalae</taxon>
        <taxon>rosids</taxon>
        <taxon>Vitales</taxon>
        <taxon>Vitaceae</taxon>
        <taxon>Viteae</taxon>
        <taxon>Vitis</taxon>
    </lineage>
</organism>
<protein>
    <recommendedName>
        <fullName evidence="5">Retrovirus-related Pol polyprotein from transposon 17.6</fullName>
    </recommendedName>
</protein>
<dbReference type="Pfam" id="PF17919">
    <property type="entry name" value="RT_RNaseH_2"/>
    <property type="match status" value="1"/>
</dbReference>
<feature type="region of interest" description="Disordered" evidence="1">
    <location>
        <begin position="639"/>
        <end position="660"/>
    </location>
</feature>
<sequence length="1236" mass="140834">MTILHGRASSFQRRAKGCIPSKGVLIRLIWVQILRSELKSQTEVALLPVIVPTPILEDPHARMDRLERRIRQMKTSDEAITWEDFNGAPVASLSTKFRMSKIERYTDIGFPRIHLRLYSTLAPRHIPQLMPPRFRMDLYCSYYQGLGHDTDHCTALRHAIEDLIDQGLVHLGQPSVTTNPLSAYTSHAVSLPTNGIHFMDFTKPYDHIHMLSWDESVLEPIVVDGIYEVSRMTLGPWMPTLFKLVPDVTSVQSTIVEPLIFPCYSFQTPFVLIPDVDEVHTPYVDDVHTPDIQYVIHRDDDLPPEGSDHTCPLYILVGFLGHRVLYVILDDDPTLNVCPLAYVIALGYASSNFGPSTQKVRAYDSIKREVMGTLVIKLLIGPTTFPILFQKVKFIHDGQVITVRSIGDMFASSKPMLQISHNEDDLFFTGFTFDEEVELQRLVHQLRLSDGAPGTSASALATPSFPNHMSLMTLYFLDEVDEHGTFAEIRDMVDGVVPHDRYIDEMLAMSMSQIDGIVQPEFASPFDLFGVSAIEVAEEIQIAPALEFSEDDIVDDDVFVCVNSPVMVESKHVDPPLSFDILSRFVSHSDDLLTFSSYMDMSLFEYLPISCDNTLSAPHSPTSQIFDIDDEIVHHNSDADSSSAFDLSPSDQRVSPTTGDAEIVDFGTTDQPRELRIGLDLFTDESGGLVQLLISYLDVFAWSYEDMSGLDPFIVKEEIQKQLSVGFLSVVEYPEWLANVVLVPKKNGKVNPKDDFSLPHIDMLVDSTTGHSMLSFMDRFFGYNQIMMALKDMEKMSLITEWDICEPIFLLLRKSRPLVWDDECQRAFERIMEYLFSPLVLVPPTPGRPLFLYLSVSDIALGCMLAQLNDSGNERAIYYLSKRMLDYETRYVMIERFCLALVWATKRLRHYMMEYSVHLISCLDPLRYLFDRLALIDRLIRWLMEHCCRLLSLITSFSDGRAIDDDFLDEDIAAVTTSSGWRMYFDGAANHSRHEIGVLLISHHGDHIPRFVRLAFFDRHLAMNNIVEYEACILGLETTLKLGIRQMEVFSDSNLLVVGRFDDLSYTHLPRAQNQFVDALATLASMIDIPADTIVRPLLIESRSVPTYCCLIDEAELDDVWGINIIGKISPKSSSSHEFILVVIDYFTKWVEATSYARLKSFWVASFIISHIICRYEVPHELILSIERYDIQHHRSSAYRPQTNEVVEAVNKNIKRILQRMIETSRDWSEKRLFAL</sequence>
<dbReference type="GO" id="GO:0004523">
    <property type="term" value="F:RNA-DNA hybrid ribonuclease activity"/>
    <property type="evidence" value="ECO:0007669"/>
    <property type="project" value="InterPro"/>
</dbReference>
<proteinExistence type="predicted"/>
<dbReference type="SUPFAM" id="SSF56672">
    <property type="entry name" value="DNA/RNA polymerases"/>
    <property type="match status" value="1"/>
</dbReference>
<dbReference type="InterPro" id="IPR041577">
    <property type="entry name" value="RT_RNaseH_2"/>
</dbReference>
<dbReference type="Pfam" id="PF13456">
    <property type="entry name" value="RVT_3"/>
    <property type="match status" value="1"/>
</dbReference>
<dbReference type="SUPFAM" id="SSF53098">
    <property type="entry name" value="Ribonuclease H-like"/>
    <property type="match status" value="2"/>
</dbReference>
<feature type="domain" description="Reverse transcriptase/retrotransposon-derived protein RNase H-like" evidence="3">
    <location>
        <begin position="820"/>
        <end position="918"/>
    </location>
</feature>